<dbReference type="EMBL" id="FNBW01000001">
    <property type="protein sequence ID" value="SDF18716.1"/>
    <property type="molecule type" value="Genomic_DNA"/>
</dbReference>
<gene>
    <name evidence="1" type="ORF">SAMN05660686_00628</name>
</gene>
<accession>A0A8G2BGQ6</accession>
<dbReference type="InterPro" id="IPR035959">
    <property type="entry name" value="RutC-like_sf"/>
</dbReference>
<dbReference type="Pfam" id="PF01042">
    <property type="entry name" value="Ribonuc_L-PSP"/>
    <property type="match status" value="1"/>
</dbReference>
<dbReference type="RefSeq" id="WP_028794617.1">
    <property type="nucleotide sequence ID" value="NZ_FNBW01000001.1"/>
</dbReference>
<dbReference type="AlphaFoldDB" id="A0A8G2BGQ6"/>
<proteinExistence type="predicted"/>
<dbReference type="SUPFAM" id="SSF55298">
    <property type="entry name" value="YjgF-like"/>
    <property type="match status" value="1"/>
</dbReference>
<name>A0A8G2BGQ6_9PROT</name>
<comment type="caution">
    <text evidence="1">The sequence shown here is derived from an EMBL/GenBank/DDBJ whole genome shotgun (WGS) entry which is preliminary data.</text>
</comment>
<dbReference type="PANTHER" id="PTHR47328:SF1">
    <property type="entry name" value="RUTC FAMILY PROTEIN YOAB"/>
    <property type="match status" value="1"/>
</dbReference>
<dbReference type="InterPro" id="IPR035709">
    <property type="entry name" value="YoaB-like"/>
</dbReference>
<dbReference type="OrthoDB" id="9803101at2"/>
<evidence type="ECO:0000313" key="1">
    <source>
        <dbReference type="EMBL" id="SDF18716.1"/>
    </source>
</evidence>
<dbReference type="Proteomes" id="UP000198615">
    <property type="component" value="Unassembled WGS sequence"/>
</dbReference>
<protein>
    <submittedName>
        <fullName evidence="1">Enamine deaminase RidA, house cleaning of reactive enamine intermediates, YjgF/YER057c/UK114 family</fullName>
    </submittedName>
</protein>
<evidence type="ECO:0000313" key="2">
    <source>
        <dbReference type="Proteomes" id="UP000198615"/>
    </source>
</evidence>
<keyword evidence="2" id="KW-1185">Reference proteome</keyword>
<reference evidence="1 2" key="1">
    <citation type="submission" date="2016-10" db="EMBL/GenBank/DDBJ databases">
        <authorList>
            <person name="Varghese N."/>
            <person name="Submissions S."/>
        </authorList>
    </citation>
    <scope>NUCLEOTIDE SEQUENCE [LARGE SCALE GENOMIC DNA]</scope>
    <source>
        <strain evidence="1 2">DSM 18839</strain>
    </source>
</reference>
<dbReference type="CDD" id="cd06150">
    <property type="entry name" value="YjgF_YER057c_UK114_like_2"/>
    <property type="match status" value="1"/>
</dbReference>
<sequence length="118" mass="12647">MSIQRFQTGQRMSQVVVHNGTVYLAGQVAQDKQGASAGEQTQNILDRIDALLAEAGTDKTKLLSATIWLNTMDDFDAMNAVWDAWVPEGCAPARACVESPRLARPVFTVEIGVIAAAG</sequence>
<dbReference type="PANTHER" id="PTHR47328">
    <property type="match status" value="1"/>
</dbReference>
<organism evidence="1 2">
    <name type="scientific">Thalassobaculum litoreum DSM 18839</name>
    <dbReference type="NCBI Taxonomy" id="1123362"/>
    <lineage>
        <taxon>Bacteria</taxon>
        <taxon>Pseudomonadati</taxon>
        <taxon>Pseudomonadota</taxon>
        <taxon>Alphaproteobacteria</taxon>
        <taxon>Rhodospirillales</taxon>
        <taxon>Thalassobaculaceae</taxon>
        <taxon>Thalassobaculum</taxon>
    </lineage>
</organism>
<dbReference type="Gene3D" id="3.30.1330.40">
    <property type="entry name" value="RutC-like"/>
    <property type="match status" value="1"/>
</dbReference>
<dbReference type="InterPro" id="IPR006175">
    <property type="entry name" value="YjgF/YER057c/UK114"/>
</dbReference>